<evidence type="ECO:0000313" key="2">
    <source>
        <dbReference type="EMBL" id="QHT85052.1"/>
    </source>
</evidence>
<evidence type="ECO:0000256" key="1">
    <source>
        <dbReference type="SAM" id="MobiDB-lite"/>
    </source>
</evidence>
<protein>
    <submittedName>
        <fullName evidence="2">Uncharacterized protein</fullName>
    </submittedName>
</protein>
<reference evidence="2" key="1">
    <citation type="journal article" date="2020" name="Nature">
        <title>Giant virus diversity and host interactions through global metagenomics.</title>
        <authorList>
            <person name="Schulz F."/>
            <person name="Roux S."/>
            <person name="Paez-Espino D."/>
            <person name="Jungbluth S."/>
            <person name="Walsh D.A."/>
            <person name="Denef V.J."/>
            <person name="McMahon K.D."/>
            <person name="Konstantinidis K.T."/>
            <person name="Eloe-Fadrosh E.A."/>
            <person name="Kyrpides N.C."/>
            <person name="Woyke T."/>
        </authorList>
    </citation>
    <scope>NUCLEOTIDE SEQUENCE</scope>
    <source>
        <strain evidence="2">GVMAG-M-3300023184-178</strain>
    </source>
</reference>
<feature type="compositionally biased region" description="Pro residues" evidence="1">
    <location>
        <begin position="15"/>
        <end position="26"/>
    </location>
</feature>
<feature type="region of interest" description="Disordered" evidence="1">
    <location>
        <begin position="1"/>
        <end position="30"/>
    </location>
</feature>
<name>A0A6C0HX41_9ZZZZ</name>
<dbReference type="EMBL" id="MN740031">
    <property type="protein sequence ID" value="QHT85052.1"/>
    <property type="molecule type" value="Genomic_DNA"/>
</dbReference>
<dbReference type="AlphaFoldDB" id="A0A6C0HX41"/>
<organism evidence="2">
    <name type="scientific">viral metagenome</name>
    <dbReference type="NCBI Taxonomy" id="1070528"/>
    <lineage>
        <taxon>unclassified sequences</taxon>
        <taxon>metagenomes</taxon>
        <taxon>organismal metagenomes</taxon>
    </lineage>
</organism>
<accession>A0A6C0HX41</accession>
<sequence>MPLITNKNGKIMPNKPAPAPVAPSPPLQSNWVQHTKDFSQKNNVTFGAALSNTNNRCQYYDTMIDRTKYNRGPNMVQADHPAMHSFIPNLTPQDKKIKDEILVQTKRHMAGKKVNLK</sequence>
<proteinExistence type="predicted"/>